<keyword evidence="2" id="KW-1185">Reference proteome</keyword>
<dbReference type="SUPFAM" id="SSF56219">
    <property type="entry name" value="DNase I-like"/>
    <property type="match status" value="1"/>
</dbReference>
<protein>
    <submittedName>
        <fullName evidence="1">Uncharacterized protein</fullName>
    </submittedName>
</protein>
<gene>
    <name evidence="1" type="ORF">TAV2_LOCUS7842</name>
</gene>
<sequence>MDGTKGHIEVIYPWLPPQCNICQKWSHLTKYCPEEEVRILQSKPPEMSHAFEVVEGLLKELETLLVSSTLGTKDLAVAKEGETSKKLATVEQTPTEPSSCIIVVKETGIDFMCSVVYTFNFESDKRNLWDEVRATENAYAYVSVLWILLGDFNEALATSEHSMGYDQTARQVGMCQFQNLVAYCSLPDLPAVGSIFTWWNKITGDPVGKKLDKALVNGLWLQSILQSYANFETGGISGHARYLIRLVQQKTVSRKPIKFCNYLTDHQRFIPTVKQVWHEHPPTFHSRAALYRFHKQLKSLKFGL</sequence>
<organism evidence="1 2">
    <name type="scientific">Thlaspi arvense</name>
    <name type="common">Field penny-cress</name>
    <dbReference type="NCBI Taxonomy" id="13288"/>
    <lineage>
        <taxon>Eukaryota</taxon>
        <taxon>Viridiplantae</taxon>
        <taxon>Streptophyta</taxon>
        <taxon>Embryophyta</taxon>
        <taxon>Tracheophyta</taxon>
        <taxon>Spermatophyta</taxon>
        <taxon>Magnoliopsida</taxon>
        <taxon>eudicotyledons</taxon>
        <taxon>Gunneridae</taxon>
        <taxon>Pentapetalae</taxon>
        <taxon>rosids</taxon>
        <taxon>malvids</taxon>
        <taxon>Brassicales</taxon>
        <taxon>Brassicaceae</taxon>
        <taxon>Thlaspideae</taxon>
        <taxon>Thlaspi</taxon>
    </lineage>
</organism>
<name>A0AAU9RNB9_THLAR</name>
<dbReference type="AlphaFoldDB" id="A0AAU9RNB9"/>
<dbReference type="Gene3D" id="3.60.10.10">
    <property type="entry name" value="Endonuclease/exonuclease/phosphatase"/>
    <property type="match status" value="1"/>
</dbReference>
<evidence type="ECO:0000313" key="1">
    <source>
        <dbReference type="EMBL" id="CAH2046594.1"/>
    </source>
</evidence>
<accession>A0AAU9RNB9</accession>
<proteinExistence type="predicted"/>
<dbReference type="PANTHER" id="PTHR33710">
    <property type="entry name" value="BNAC02G09200D PROTEIN"/>
    <property type="match status" value="1"/>
</dbReference>
<evidence type="ECO:0000313" key="2">
    <source>
        <dbReference type="Proteomes" id="UP000836841"/>
    </source>
</evidence>
<dbReference type="PANTHER" id="PTHR33710:SF79">
    <property type="entry name" value="OS06G0205337 PROTEIN"/>
    <property type="match status" value="1"/>
</dbReference>
<dbReference type="EMBL" id="OU466858">
    <property type="protein sequence ID" value="CAH2046594.1"/>
    <property type="molecule type" value="Genomic_DNA"/>
</dbReference>
<reference evidence="1 2" key="1">
    <citation type="submission" date="2022-03" db="EMBL/GenBank/DDBJ databases">
        <authorList>
            <person name="Nunn A."/>
            <person name="Chopra R."/>
            <person name="Nunn A."/>
            <person name="Contreras Garrido A."/>
        </authorList>
    </citation>
    <scope>NUCLEOTIDE SEQUENCE [LARGE SCALE GENOMIC DNA]</scope>
</reference>
<dbReference type="InterPro" id="IPR036691">
    <property type="entry name" value="Endo/exonu/phosph_ase_sf"/>
</dbReference>
<dbReference type="Proteomes" id="UP000836841">
    <property type="component" value="Chromosome 2"/>
</dbReference>